<name>A0A4Z2HC17_9TELE</name>
<gene>
    <name evidence="1" type="ORF">EYF80_027256</name>
</gene>
<evidence type="ECO:0000313" key="2">
    <source>
        <dbReference type="Proteomes" id="UP000314294"/>
    </source>
</evidence>
<protein>
    <submittedName>
        <fullName evidence="1">Uncharacterized protein</fullName>
    </submittedName>
</protein>
<keyword evidence="2" id="KW-1185">Reference proteome</keyword>
<evidence type="ECO:0000313" key="1">
    <source>
        <dbReference type="EMBL" id="TNN62553.1"/>
    </source>
</evidence>
<dbReference type="EMBL" id="SRLO01000291">
    <property type="protein sequence ID" value="TNN62553.1"/>
    <property type="molecule type" value="Genomic_DNA"/>
</dbReference>
<accession>A0A4Z2HC17</accession>
<organism evidence="1 2">
    <name type="scientific">Liparis tanakae</name>
    <name type="common">Tanaka's snailfish</name>
    <dbReference type="NCBI Taxonomy" id="230148"/>
    <lineage>
        <taxon>Eukaryota</taxon>
        <taxon>Metazoa</taxon>
        <taxon>Chordata</taxon>
        <taxon>Craniata</taxon>
        <taxon>Vertebrata</taxon>
        <taxon>Euteleostomi</taxon>
        <taxon>Actinopterygii</taxon>
        <taxon>Neopterygii</taxon>
        <taxon>Teleostei</taxon>
        <taxon>Neoteleostei</taxon>
        <taxon>Acanthomorphata</taxon>
        <taxon>Eupercaria</taxon>
        <taxon>Perciformes</taxon>
        <taxon>Cottioidei</taxon>
        <taxon>Cottales</taxon>
        <taxon>Liparidae</taxon>
        <taxon>Liparis</taxon>
    </lineage>
</organism>
<dbReference type="Proteomes" id="UP000314294">
    <property type="component" value="Unassembled WGS sequence"/>
</dbReference>
<reference evidence="1 2" key="1">
    <citation type="submission" date="2019-03" db="EMBL/GenBank/DDBJ databases">
        <title>First draft genome of Liparis tanakae, snailfish: a comprehensive survey of snailfish specific genes.</title>
        <authorList>
            <person name="Kim W."/>
            <person name="Song I."/>
            <person name="Jeong J.-H."/>
            <person name="Kim D."/>
            <person name="Kim S."/>
            <person name="Ryu S."/>
            <person name="Song J.Y."/>
            <person name="Lee S.K."/>
        </authorList>
    </citation>
    <scope>NUCLEOTIDE SEQUENCE [LARGE SCALE GENOMIC DNA]</scope>
    <source>
        <tissue evidence="1">Muscle</tissue>
    </source>
</reference>
<dbReference type="AlphaFoldDB" id="A0A4Z2HC17"/>
<comment type="caution">
    <text evidence="1">The sequence shown here is derived from an EMBL/GenBank/DDBJ whole genome shotgun (WGS) entry which is preliminary data.</text>
</comment>
<proteinExistence type="predicted"/>
<sequence>MPSMQRGGIMWAEPVRHSKSLKAWRNSVDAPDKEGPDTRKLSLVVALSAALCVFPPAPPPGATEAAIGRELYRS</sequence>